<dbReference type="RefSeq" id="WP_213003594.1">
    <property type="nucleotide sequence ID" value="NZ_BAAATW010000011.1"/>
</dbReference>
<comment type="caution">
    <text evidence="3">The sequence shown here is derived from an EMBL/GenBank/DDBJ whole genome shotgun (WGS) entry which is preliminary data.</text>
</comment>
<dbReference type="InterPro" id="IPR058807">
    <property type="entry name" value="ScoMcrA_N"/>
</dbReference>
<name>A0A919T387_9ACTN</name>
<protein>
    <recommendedName>
        <fullName evidence="2">ScoMcrA-like N-terminal head domain-containing protein</fullName>
    </recommendedName>
</protein>
<evidence type="ECO:0000259" key="2">
    <source>
        <dbReference type="Pfam" id="PF26345"/>
    </source>
</evidence>
<evidence type="ECO:0000313" key="3">
    <source>
        <dbReference type="EMBL" id="GIM84806.1"/>
    </source>
</evidence>
<dbReference type="Proteomes" id="UP000680865">
    <property type="component" value="Unassembled WGS sequence"/>
</dbReference>
<evidence type="ECO:0000313" key="4">
    <source>
        <dbReference type="Proteomes" id="UP000680865"/>
    </source>
</evidence>
<dbReference type="Pfam" id="PF26345">
    <property type="entry name" value="ScoMcrA_N"/>
    <property type="match status" value="1"/>
</dbReference>
<gene>
    <name evidence="3" type="ORF">Aco04nite_93250</name>
</gene>
<organism evidence="3 4">
    <name type="scientific">Winogradskya consettensis</name>
    <dbReference type="NCBI Taxonomy" id="113560"/>
    <lineage>
        <taxon>Bacteria</taxon>
        <taxon>Bacillati</taxon>
        <taxon>Actinomycetota</taxon>
        <taxon>Actinomycetes</taxon>
        <taxon>Micromonosporales</taxon>
        <taxon>Micromonosporaceae</taxon>
        <taxon>Winogradskya</taxon>
    </lineage>
</organism>
<dbReference type="EMBL" id="BOQP01000071">
    <property type="protein sequence ID" value="GIM84806.1"/>
    <property type="molecule type" value="Genomic_DNA"/>
</dbReference>
<sequence>MDLAAVTRRSVLDALAEVDRLGRRPFLKTYGFGPARTWFIDYEQRLYDSKAIMGYAHGLSVGTRLTSADFKGGEQPVARRLEILGFEVLSLANPDWTREEIILAGELVADNGWRQLEASHPDVKALSQLLQSPTIHAGRRHPDFRNPAGVARKTWNIVNHSSNGNRLDRTVFDDYQTRPGEMRREAASIAQGLRAGASLGDAVVPSNLGFDRRYRGKPAEGTYPDTQATSPQAKEAAVREHDRICRQLIAYLDRRGIPAGELVEPPVDVAWWGPTGTQMIAEVKSCVERNDTAQLRLGLGQVLEYRHRLRSTRGLTEAILLVSRIADPIWLDICRSVGVHLLAADDESSWSSVLDASAVARSPRSGA</sequence>
<accession>A0A919T387</accession>
<feature type="domain" description="ScoMcrA-like N-terminal head" evidence="2">
    <location>
        <begin position="5"/>
        <end position="88"/>
    </location>
</feature>
<keyword evidence="4" id="KW-1185">Reference proteome</keyword>
<evidence type="ECO:0000256" key="1">
    <source>
        <dbReference type="SAM" id="MobiDB-lite"/>
    </source>
</evidence>
<feature type="region of interest" description="Disordered" evidence="1">
    <location>
        <begin position="215"/>
        <end position="237"/>
    </location>
</feature>
<proteinExistence type="predicted"/>
<reference evidence="3" key="1">
    <citation type="submission" date="2021-03" db="EMBL/GenBank/DDBJ databases">
        <title>Whole genome shotgun sequence of Actinoplanes consettensis NBRC 14913.</title>
        <authorList>
            <person name="Komaki H."/>
            <person name="Tamura T."/>
        </authorList>
    </citation>
    <scope>NUCLEOTIDE SEQUENCE</scope>
    <source>
        <strain evidence="3">NBRC 14913</strain>
    </source>
</reference>
<dbReference type="AlphaFoldDB" id="A0A919T387"/>